<evidence type="ECO:0000313" key="3">
    <source>
        <dbReference type="Proteomes" id="UP000274578"/>
    </source>
</evidence>
<organism evidence="2 3">
    <name type="scientific">Segatella oris</name>
    <dbReference type="NCBI Taxonomy" id="28135"/>
    <lineage>
        <taxon>Bacteria</taxon>
        <taxon>Pseudomonadati</taxon>
        <taxon>Bacteroidota</taxon>
        <taxon>Bacteroidia</taxon>
        <taxon>Bacteroidales</taxon>
        <taxon>Prevotellaceae</taxon>
        <taxon>Segatella</taxon>
    </lineage>
</organism>
<evidence type="ECO:0000256" key="1">
    <source>
        <dbReference type="SAM" id="SignalP"/>
    </source>
</evidence>
<gene>
    <name evidence="2" type="ORF">NCTC13071_00687</name>
</gene>
<feature type="chain" id="PRO_5019559293" description="Sperm-specific protein Don juan" evidence="1">
    <location>
        <begin position="21"/>
        <end position="97"/>
    </location>
</feature>
<keyword evidence="1" id="KW-0732">Signal</keyword>
<dbReference type="EMBL" id="LR134384">
    <property type="protein sequence ID" value="VEH14707.1"/>
    <property type="molecule type" value="Genomic_DNA"/>
</dbReference>
<sequence length="97" mass="10593">MKKIMLCAAFVVASFGFANAQVVKCTEKKCEKTEQCTKDKQCKDAKHECDMACKKDCKTSGACCKKADKKGACCKKDAKKCPAKKAQGKKAAKKDKM</sequence>
<reference evidence="2 3" key="1">
    <citation type="submission" date="2018-12" db="EMBL/GenBank/DDBJ databases">
        <authorList>
            <consortium name="Pathogen Informatics"/>
        </authorList>
    </citation>
    <scope>NUCLEOTIDE SEQUENCE [LARGE SCALE GENOMIC DNA]</scope>
    <source>
        <strain evidence="2 3">NCTC13071</strain>
    </source>
</reference>
<accession>A0A448L415</accession>
<evidence type="ECO:0008006" key="4">
    <source>
        <dbReference type="Google" id="ProtNLM"/>
    </source>
</evidence>
<dbReference type="AlphaFoldDB" id="A0A448L415"/>
<proteinExistence type="predicted"/>
<name>A0A448L415_9BACT</name>
<protein>
    <recommendedName>
        <fullName evidence="4">Sperm-specific protein Don juan</fullName>
    </recommendedName>
</protein>
<dbReference type="KEGG" id="poc:NCTC13071_00687"/>
<dbReference type="Proteomes" id="UP000274578">
    <property type="component" value="Chromosome 1"/>
</dbReference>
<evidence type="ECO:0000313" key="2">
    <source>
        <dbReference type="EMBL" id="VEH14707.1"/>
    </source>
</evidence>
<dbReference type="GeneID" id="85011580"/>
<dbReference type="RefSeq" id="WP_004378649.1">
    <property type="nucleotide sequence ID" value="NZ_CAJPPY010000023.1"/>
</dbReference>
<feature type="signal peptide" evidence="1">
    <location>
        <begin position="1"/>
        <end position="20"/>
    </location>
</feature>